<reference evidence="1" key="1">
    <citation type="submission" date="2021-02" db="EMBL/GenBank/DDBJ databases">
        <title>Psilocybe cubensis genome.</title>
        <authorList>
            <person name="Mckernan K.J."/>
            <person name="Crawford S."/>
            <person name="Trippe A."/>
            <person name="Kane L.T."/>
            <person name="Mclaughlin S."/>
        </authorList>
    </citation>
    <scope>NUCLEOTIDE SEQUENCE [LARGE SCALE GENOMIC DNA]</scope>
    <source>
        <strain evidence="1">MGC-MH-2018</strain>
    </source>
</reference>
<comment type="caution">
    <text evidence="1">The sequence shown here is derived from an EMBL/GenBank/DDBJ whole genome shotgun (WGS) entry which is preliminary data.</text>
</comment>
<gene>
    <name evidence="1" type="ORF">JR316_009134</name>
</gene>
<accession>A0A8H7XU56</accession>
<name>A0A8H7XU56_PSICU</name>
<proteinExistence type="predicted"/>
<organism evidence="1">
    <name type="scientific">Psilocybe cubensis</name>
    <name type="common">Psychedelic mushroom</name>
    <name type="synonym">Stropharia cubensis</name>
    <dbReference type="NCBI Taxonomy" id="181762"/>
    <lineage>
        <taxon>Eukaryota</taxon>
        <taxon>Fungi</taxon>
        <taxon>Dikarya</taxon>
        <taxon>Basidiomycota</taxon>
        <taxon>Agaricomycotina</taxon>
        <taxon>Agaricomycetes</taxon>
        <taxon>Agaricomycetidae</taxon>
        <taxon>Agaricales</taxon>
        <taxon>Agaricineae</taxon>
        <taxon>Strophariaceae</taxon>
        <taxon>Psilocybe</taxon>
    </lineage>
</organism>
<dbReference type="AlphaFoldDB" id="A0A8H7XU56"/>
<dbReference type="EMBL" id="JAFIQS010000009">
    <property type="protein sequence ID" value="KAG5165554.1"/>
    <property type="molecule type" value="Genomic_DNA"/>
</dbReference>
<protein>
    <submittedName>
        <fullName evidence="1">Uncharacterized protein</fullName>
    </submittedName>
</protein>
<evidence type="ECO:0000313" key="1">
    <source>
        <dbReference type="EMBL" id="KAG5165554.1"/>
    </source>
</evidence>
<sequence>MFSWEIFWGGNSIKYRTRESKNKGAAQIRLPDKRMSQKGLREIYDLYRRILHKNADMFQVATHPTSFAMHGHGHHQVMHSMSPIPGIQLPRTLARPPFAEVSRDAIMAVAPELANVPPEYIRRGLRPKAFQMLAGISALPPSHLPNTMQKSQVPQVISIPIRSSSSTYPTHVLAVSSSKSSPNEHVFMFPVHNVIIAANCSTLPRLPVSSSTPTGMLQLPVLPLVLPSPAAFKVLHTYLYTHSLDAVLKSLFPLPSGFVQGLSHHTVKSTLASANTLHQLSNYLCSSAGGSLQVLTTHAAHVKELWQDMVALGLHDPELWDTIDLAWELILGALNIAASSH</sequence>